<evidence type="ECO:0000256" key="6">
    <source>
        <dbReference type="ARBA" id="ARBA00023004"/>
    </source>
</evidence>
<reference evidence="10" key="1">
    <citation type="submission" date="2020-07" db="EMBL/GenBank/DDBJ databases">
        <title>Huge and variable diversity of episymbiotic CPR bacteria and DPANN archaea in groundwater ecosystems.</title>
        <authorList>
            <person name="He C.Y."/>
            <person name="Keren R."/>
            <person name="Whittaker M."/>
            <person name="Farag I.F."/>
            <person name="Doudna J."/>
            <person name="Cate J.H.D."/>
            <person name="Banfield J.F."/>
        </authorList>
    </citation>
    <scope>NUCLEOTIDE SEQUENCE</scope>
    <source>
        <strain evidence="10">NC_groundwater_17_Pr7_B-0.1um_64_12</strain>
    </source>
</reference>
<dbReference type="InterPro" id="IPR006158">
    <property type="entry name" value="Cobalamin-bd"/>
</dbReference>
<keyword evidence="6" id="KW-0408">Iron</keyword>
<evidence type="ECO:0000256" key="5">
    <source>
        <dbReference type="ARBA" id="ARBA00022723"/>
    </source>
</evidence>
<feature type="domain" description="B12-binding" evidence="8">
    <location>
        <begin position="1"/>
        <end position="136"/>
    </location>
</feature>
<comment type="cofactor">
    <cofactor evidence="1">
        <name>[4Fe-4S] cluster</name>
        <dbReference type="ChEBI" id="CHEBI:49883"/>
    </cofactor>
</comment>
<dbReference type="PANTHER" id="PTHR43409">
    <property type="entry name" value="ANAEROBIC MAGNESIUM-PROTOPORPHYRIN IX MONOMETHYL ESTER CYCLASE-RELATED"/>
    <property type="match status" value="1"/>
</dbReference>
<dbReference type="GO" id="GO:0051539">
    <property type="term" value="F:4 iron, 4 sulfur cluster binding"/>
    <property type="evidence" value="ECO:0007669"/>
    <property type="project" value="UniProtKB-KW"/>
</dbReference>
<dbReference type="SUPFAM" id="SSF102114">
    <property type="entry name" value="Radical SAM enzymes"/>
    <property type="match status" value="1"/>
</dbReference>
<evidence type="ECO:0000313" key="10">
    <source>
        <dbReference type="EMBL" id="MBI1757077.1"/>
    </source>
</evidence>
<evidence type="ECO:0000256" key="1">
    <source>
        <dbReference type="ARBA" id="ARBA00001966"/>
    </source>
</evidence>
<dbReference type="PROSITE" id="PS51332">
    <property type="entry name" value="B12_BINDING"/>
    <property type="match status" value="1"/>
</dbReference>
<dbReference type="EMBL" id="JACOSL010000051">
    <property type="protein sequence ID" value="MBI1757077.1"/>
    <property type="molecule type" value="Genomic_DNA"/>
</dbReference>
<dbReference type="CDD" id="cd02068">
    <property type="entry name" value="radical_SAM_B12_BD"/>
    <property type="match status" value="1"/>
</dbReference>
<keyword evidence="2" id="KW-0489">Methyltransferase</keyword>
<name>A0A931PUZ5_FIMGI</name>
<dbReference type="SMART" id="SM00729">
    <property type="entry name" value="Elp3"/>
    <property type="match status" value="1"/>
</dbReference>
<evidence type="ECO:0000256" key="2">
    <source>
        <dbReference type="ARBA" id="ARBA00022603"/>
    </source>
</evidence>
<dbReference type="InterPro" id="IPR007197">
    <property type="entry name" value="rSAM"/>
</dbReference>
<dbReference type="GO" id="GO:0003824">
    <property type="term" value="F:catalytic activity"/>
    <property type="evidence" value="ECO:0007669"/>
    <property type="project" value="InterPro"/>
</dbReference>
<evidence type="ECO:0000313" key="11">
    <source>
        <dbReference type="Proteomes" id="UP000727962"/>
    </source>
</evidence>
<keyword evidence="3" id="KW-0808">Transferase</keyword>
<protein>
    <submittedName>
        <fullName evidence="10">B12-binding domain-containing radical SAM protein</fullName>
    </submittedName>
</protein>
<dbReference type="GO" id="GO:0046872">
    <property type="term" value="F:metal ion binding"/>
    <property type="evidence" value="ECO:0007669"/>
    <property type="project" value="UniProtKB-KW"/>
</dbReference>
<dbReference type="Gene3D" id="3.80.30.20">
    <property type="entry name" value="tm_1862 like domain"/>
    <property type="match status" value="1"/>
</dbReference>
<dbReference type="SFLD" id="SFLDS00029">
    <property type="entry name" value="Radical_SAM"/>
    <property type="match status" value="1"/>
</dbReference>
<evidence type="ECO:0000259" key="9">
    <source>
        <dbReference type="PROSITE" id="PS51918"/>
    </source>
</evidence>
<keyword evidence="4" id="KW-0949">S-adenosyl-L-methionine</keyword>
<evidence type="ECO:0000256" key="7">
    <source>
        <dbReference type="ARBA" id="ARBA00023014"/>
    </source>
</evidence>
<dbReference type="GO" id="GO:0031419">
    <property type="term" value="F:cobalamin binding"/>
    <property type="evidence" value="ECO:0007669"/>
    <property type="project" value="InterPro"/>
</dbReference>
<dbReference type="SFLD" id="SFLDG01123">
    <property type="entry name" value="methyltransferase_(Class_B)"/>
    <property type="match status" value="1"/>
</dbReference>
<accession>A0A931PUZ5</accession>
<dbReference type="Pfam" id="PF02310">
    <property type="entry name" value="B12-binding"/>
    <property type="match status" value="1"/>
</dbReference>
<dbReference type="AlphaFoldDB" id="A0A931PUZ5"/>
<feature type="domain" description="Radical SAM core" evidence="9">
    <location>
        <begin position="180"/>
        <end position="415"/>
    </location>
</feature>
<evidence type="ECO:0000256" key="3">
    <source>
        <dbReference type="ARBA" id="ARBA00022679"/>
    </source>
</evidence>
<dbReference type="InterPro" id="IPR058240">
    <property type="entry name" value="rSAM_sf"/>
</dbReference>
<sequence>MARVLIINPPSPEQLGAPLLGLQYVASALLAHGCEVKIIDAAARYYEGDFDSIVAEAERFAPDVVGFSLFSRWVWHAYRLVERFSGRFPLLFAGGAHTTVLAEETLEHGFDVAIEGEAEDPFVRLIDSLGHPEDFGQIAGVVYRASDGTIRRGPPAKLVENLDDLPLPLESQSLFDPKWYHPSGNETIPGGILSSRGCPARCTFCANYVTGRSFRHRSSASVVEELNLYHERFGTTFFPFWDDALTTNKPRLFELCEAIERDIEFDLKWSAITRANMVSPELVQAMRRAGCVSLNFGVESGDNEILRAIKKGITIEFVVRALTMAKDEGMLTACNFMLGFPQETPESLGRTLAFMQRIEPMVDSFSTLGVLVPFPGTPLYDDYHVEHGFTDWWLREECSHYSKPPPIDDFDRFYRHYIDDTNLELDFFHYSNEMRAMIKECLRFKGEHNLAKMGLMRDPVFRPEPALAGVGAA</sequence>
<dbReference type="SFLD" id="SFLDG01082">
    <property type="entry name" value="B12-binding_domain_containing"/>
    <property type="match status" value="1"/>
</dbReference>
<comment type="caution">
    <text evidence="10">The sequence shown here is derived from an EMBL/GenBank/DDBJ whole genome shotgun (WGS) entry which is preliminary data.</text>
</comment>
<dbReference type="InterPro" id="IPR023404">
    <property type="entry name" value="rSAM_horseshoe"/>
</dbReference>
<dbReference type="Proteomes" id="UP000727962">
    <property type="component" value="Unassembled WGS sequence"/>
</dbReference>
<evidence type="ECO:0000259" key="8">
    <source>
        <dbReference type="PROSITE" id="PS51332"/>
    </source>
</evidence>
<dbReference type="CDD" id="cd01335">
    <property type="entry name" value="Radical_SAM"/>
    <property type="match status" value="1"/>
</dbReference>
<dbReference type="InterPro" id="IPR006638">
    <property type="entry name" value="Elp3/MiaA/NifB-like_rSAM"/>
</dbReference>
<dbReference type="Pfam" id="PF04055">
    <property type="entry name" value="Radical_SAM"/>
    <property type="match status" value="1"/>
</dbReference>
<dbReference type="InterPro" id="IPR051198">
    <property type="entry name" value="BchE-like"/>
</dbReference>
<evidence type="ECO:0000256" key="4">
    <source>
        <dbReference type="ARBA" id="ARBA00022691"/>
    </source>
</evidence>
<keyword evidence="7" id="KW-0411">Iron-sulfur</keyword>
<keyword evidence="5" id="KW-0479">Metal-binding</keyword>
<dbReference type="PROSITE" id="PS51918">
    <property type="entry name" value="RADICAL_SAM"/>
    <property type="match status" value="1"/>
</dbReference>
<dbReference type="Gene3D" id="3.40.50.280">
    <property type="entry name" value="Cobalamin-binding domain"/>
    <property type="match status" value="1"/>
</dbReference>
<dbReference type="InterPro" id="IPR034466">
    <property type="entry name" value="Methyltransferase_Class_B"/>
</dbReference>
<proteinExistence type="predicted"/>
<organism evidence="10 11">
    <name type="scientific">Fimbriimonas ginsengisoli</name>
    <dbReference type="NCBI Taxonomy" id="1005039"/>
    <lineage>
        <taxon>Bacteria</taxon>
        <taxon>Bacillati</taxon>
        <taxon>Armatimonadota</taxon>
        <taxon>Fimbriimonadia</taxon>
        <taxon>Fimbriimonadales</taxon>
        <taxon>Fimbriimonadaceae</taxon>
        <taxon>Fimbriimonas</taxon>
    </lineage>
</organism>
<gene>
    <name evidence="10" type="ORF">HYR64_08240</name>
</gene>
<dbReference type="PANTHER" id="PTHR43409:SF7">
    <property type="entry name" value="BLL1977 PROTEIN"/>
    <property type="match status" value="1"/>
</dbReference>